<protein>
    <submittedName>
        <fullName evidence="1">Uncharacterized protein</fullName>
    </submittedName>
</protein>
<dbReference type="AlphaFoldDB" id="A0A4Y7TUY4"/>
<evidence type="ECO:0000313" key="1">
    <source>
        <dbReference type="EMBL" id="TEB37688.1"/>
    </source>
</evidence>
<evidence type="ECO:0000313" key="2">
    <source>
        <dbReference type="Proteomes" id="UP000298030"/>
    </source>
</evidence>
<reference evidence="1 2" key="1">
    <citation type="journal article" date="2019" name="Nat. Ecol. Evol.">
        <title>Megaphylogeny resolves global patterns of mushroom evolution.</title>
        <authorList>
            <person name="Varga T."/>
            <person name="Krizsan K."/>
            <person name="Foldi C."/>
            <person name="Dima B."/>
            <person name="Sanchez-Garcia M."/>
            <person name="Sanchez-Ramirez S."/>
            <person name="Szollosi G.J."/>
            <person name="Szarkandi J.G."/>
            <person name="Papp V."/>
            <person name="Albert L."/>
            <person name="Andreopoulos W."/>
            <person name="Angelini C."/>
            <person name="Antonin V."/>
            <person name="Barry K.W."/>
            <person name="Bougher N.L."/>
            <person name="Buchanan P."/>
            <person name="Buyck B."/>
            <person name="Bense V."/>
            <person name="Catcheside P."/>
            <person name="Chovatia M."/>
            <person name="Cooper J."/>
            <person name="Damon W."/>
            <person name="Desjardin D."/>
            <person name="Finy P."/>
            <person name="Geml J."/>
            <person name="Haridas S."/>
            <person name="Hughes K."/>
            <person name="Justo A."/>
            <person name="Karasinski D."/>
            <person name="Kautmanova I."/>
            <person name="Kiss B."/>
            <person name="Kocsube S."/>
            <person name="Kotiranta H."/>
            <person name="LaButti K.M."/>
            <person name="Lechner B.E."/>
            <person name="Liimatainen K."/>
            <person name="Lipzen A."/>
            <person name="Lukacs Z."/>
            <person name="Mihaltcheva S."/>
            <person name="Morgado L.N."/>
            <person name="Niskanen T."/>
            <person name="Noordeloos M.E."/>
            <person name="Ohm R.A."/>
            <person name="Ortiz-Santana B."/>
            <person name="Ovrebo C."/>
            <person name="Racz N."/>
            <person name="Riley R."/>
            <person name="Savchenko A."/>
            <person name="Shiryaev A."/>
            <person name="Soop K."/>
            <person name="Spirin V."/>
            <person name="Szebenyi C."/>
            <person name="Tomsovsky M."/>
            <person name="Tulloss R.E."/>
            <person name="Uehling J."/>
            <person name="Grigoriev I.V."/>
            <person name="Vagvolgyi C."/>
            <person name="Papp T."/>
            <person name="Martin F.M."/>
            <person name="Miettinen O."/>
            <person name="Hibbett D.S."/>
            <person name="Nagy L.G."/>
        </authorList>
    </citation>
    <scope>NUCLEOTIDE SEQUENCE [LARGE SCALE GENOMIC DNA]</scope>
    <source>
        <strain evidence="1 2">FP101781</strain>
    </source>
</reference>
<comment type="caution">
    <text evidence="1">The sequence shown here is derived from an EMBL/GenBank/DDBJ whole genome shotgun (WGS) entry which is preliminary data.</text>
</comment>
<sequence>MPPHERLSNENSLLYHNWDLRLAEGGHRFEVEERLRKLATRVNGGGHALHGRYVDCTSKLHSWPRFPLAKRAWLAPLGNAGEGVPQATRFDVVLQLEVPGAELPSEMSLEDPDSLYRLLFGNRNRRIPSEEVPDELNVSHRTECKASAPLRLSVQVPMSSDLGTHAENPRFTFLVLEL</sequence>
<keyword evidence="2" id="KW-1185">Reference proteome</keyword>
<gene>
    <name evidence="1" type="ORF">FA13DRAFT_1726794</name>
</gene>
<name>A0A4Y7TUY4_COPMI</name>
<dbReference type="Proteomes" id="UP000298030">
    <property type="component" value="Unassembled WGS sequence"/>
</dbReference>
<accession>A0A4Y7TUY4</accession>
<proteinExistence type="predicted"/>
<organism evidence="1 2">
    <name type="scientific">Coprinellus micaceus</name>
    <name type="common">Glistening ink-cap mushroom</name>
    <name type="synonym">Coprinus micaceus</name>
    <dbReference type="NCBI Taxonomy" id="71717"/>
    <lineage>
        <taxon>Eukaryota</taxon>
        <taxon>Fungi</taxon>
        <taxon>Dikarya</taxon>
        <taxon>Basidiomycota</taxon>
        <taxon>Agaricomycotina</taxon>
        <taxon>Agaricomycetes</taxon>
        <taxon>Agaricomycetidae</taxon>
        <taxon>Agaricales</taxon>
        <taxon>Agaricineae</taxon>
        <taxon>Psathyrellaceae</taxon>
        <taxon>Coprinellus</taxon>
    </lineage>
</organism>
<dbReference type="EMBL" id="QPFP01000004">
    <property type="protein sequence ID" value="TEB37688.1"/>
    <property type="molecule type" value="Genomic_DNA"/>
</dbReference>